<evidence type="ECO:0000313" key="2">
    <source>
        <dbReference type="EMBL" id="SMP06182.1"/>
    </source>
</evidence>
<protein>
    <submittedName>
        <fullName evidence="2">Uncharacterized protein</fullName>
    </submittedName>
</protein>
<name>A0AA45WKB8_9BACL</name>
<evidence type="ECO:0000313" key="3">
    <source>
        <dbReference type="Proteomes" id="UP001157946"/>
    </source>
</evidence>
<keyword evidence="1" id="KW-1133">Transmembrane helix</keyword>
<keyword evidence="1" id="KW-0812">Transmembrane</keyword>
<feature type="transmembrane region" description="Helical" evidence="1">
    <location>
        <begin position="6"/>
        <end position="26"/>
    </location>
</feature>
<accession>A0AA45WKB8</accession>
<organism evidence="2 3">
    <name type="scientific">Laceyella tengchongensis</name>
    <dbReference type="NCBI Taxonomy" id="574699"/>
    <lineage>
        <taxon>Bacteria</taxon>
        <taxon>Bacillati</taxon>
        <taxon>Bacillota</taxon>
        <taxon>Bacilli</taxon>
        <taxon>Bacillales</taxon>
        <taxon>Thermoactinomycetaceae</taxon>
        <taxon>Laceyella</taxon>
    </lineage>
</organism>
<gene>
    <name evidence="2" type="ORF">SAMN06265361_101679</name>
</gene>
<evidence type="ECO:0000256" key="1">
    <source>
        <dbReference type="SAM" id="Phobius"/>
    </source>
</evidence>
<proteinExistence type="predicted"/>
<dbReference type="AlphaFoldDB" id="A0AA45WKB8"/>
<keyword evidence="3" id="KW-1185">Reference proteome</keyword>
<dbReference type="EMBL" id="FXTU01000001">
    <property type="protein sequence ID" value="SMP06182.1"/>
    <property type="molecule type" value="Genomic_DNA"/>
</dbReference>
<comment type="caution">
    <text evidence="2">The sequence shown here is derived from an EMBL/GenBank/DDBJ whole genome shotgun (WGS) entry which is preliminary data.</text>
</comment>
<reference evidence="2" key="1">
    <citation type="submission" date="2017-05" db="EMBL/GenBank/DDBJ databases">
        <authorList>
            <person name="Varghese N."/>
            <person name="Submissions S."/>
        </authorList>
    </citation>
    <scope>NUCLEOTIDE SEQUENCE</scope>
    <source>
        <strain evidence="2">DSM 45262</strain>
    </source>
</reference>
<sequence>MTPFITNGLIILFVVITLFYLVKDYVEEKKKTKS</sequence>
<keyword evidence="1" id="KW-0472">Membrane</keyword>
<dbReference type="Proteomes" id="UP001157946">
    <property type="component" value="Unassembled WGS sequence"/>
</dbReference>